<feature type="non-terminal residue" evidence="1">
    <location>
        <position position="1"/>
    </location>
</feature>
<comment type="caution">
    <text evidence="1">The sequence shown here is derived from an EMBL/GenBank/DDBJ whole genome shotgun (WGS) entry which is preliminary data.</text>
</comment>
<name>A0AA38CDP3_TAXCH</name>
<sequence>MGPRIAVARARASFLQVVPQAWDPLRQIRDPGTTTDYVTWYATVLPWRLTILEAAWVVAICPPVEVWHGSECRARAVALGLDPEDPFDGIPNDEQGAAQVQGLRPQGLVQVAMPPPRERDEARGWCVISITEWDEARSHIVTLLSGQDQAWAHAGPGDDRATWSCSDNNHVCNNLFDDFGDNH</sequence>
<dbReference type="Proteomes" id="UP000824469">
    <property type="component" value="Unassembled WGS sequence"/>
</dbReference>
<accession>A0AA38CDP3</accession>
<protein>
    <submittedName>
        <fullName evidence="1">Uncharacterized protein</fullName>
    </submittedName>
</protein>
<evidence type="ECO:0000313" key="2">
    <source>
        <dbReference type="Proteomes" id="UP000824469"/>
    </source>
</evidence>
<dbReference type="AlphaFoldDB" id="A0AA38CDP3"/>
<proteinExistence type="predicted"/>
<evidence type="ECO:0000313" key="1">
    <source>
        <dbReference type="EMBL" id="KAH9297178.1"/>
    </source>
</evidence>
<reference evidence="1 2" key="1">
    <citation type="journal article" date="2021" name="Nat. Plants">
        <title>The Taxus genome provides insights into paclitaxel biosynthesis.</title>
        <authorList>
            <person name="Xiong X."/>
            <person name="Gou J."/>
            <person name="Liao Q."/>
            <person name="Li Y."/>
            <person name="Zhou Q."/>
            <person name="Bi G."/>
            <person name="Li C."/>
            <person name="Du R."/>
            <person name="Wang X."/>
            <person name="Sun T."/>
            <person name="Guo L."/>
            <person name="Liang H."/>
            <person name="Lu P."/>
            <person name="Wu Y."/>
            <person name="Zhang Z."/>
            <person name="Ro D.K."/>
            <person name="Shang Y."/>
            <person name="Huang S."/>
            <person name="Yan J."/>
        </authorList>
    </citation>
    <scope>NUCLEOTIDE SEQUENCE [LARGE SCALE GENOMIC DNA]</scope>
    <source>
        <strain evidence="1">Ta-2019</strain>
    </source>
</reference>
<keyword evidence="2" id="KW-1185">Reference proteome</keyword>
<organism evidence="1 2">
    <name type="scientific">Taxus chinensis</name>
    <name type="common">Chinese yew</name>
    <name type="synonym">Taxus wallichiana var. chinensis</name>
    <dbReference type="NCBI Taxonomy" id="29808"/>
    <lineage>
        <taxon>Eukaryota</taxon>
        <taxon>Viridiplantae</taxon>
        <taxon>Streptophyta</taxon>
        <taxon>Embryophyta</taxon>
        <taxon>Tracheophyta</taxon>
        <taxon>Spermatophyta</taxon>
        <taxon>Pinopsida</taxon>
        <taxon>Pinidae</taxon>
        <taxon>Conifers II</taxon>
        <taxon>Cupressales</taxon>
        <taxon>Taxaceae</taxon>
        <taxon>Taxus</taxon>
    </lineage>
</organism>
<gene>
    <name evidence="1" type="ORF">KI387_028860</name>
</gene>
<dbReference type="EMBL" id="JAHRHJ020000010">
    <property type="protein sequence ID" value="KAH9297178.1"/>
    <property type="molecule type" value="Genomic_DNA"/>
</dbReference>